<gene>
    <name evidence="2" type="ORF">CSV91_02770</name>
</gene>
<dbReference type="AlphaFoldDB" id="A0A2D1TW60"/>
<protein>
    <submittedName>
        <fullName evidence="2">Uncharacterized protein</fullName>
    </submittedName>
</protein>
<dbReference type="KEGG" id="caer:CSV91_02770"/>
<feature type="transmembrane region" description="Helical" evidence="1">
    <location>
        <begin position="67"/>
        <end position="87"/>
    </location>
</feature>
<keyword evidence="1" id="KW-1133">Transmembrane helix</keyword>
<proteinExistence type="predicted"/>
<evidence type="ECO:0000313" key="2">
    <source>
        <dbReference type="EMBL" id="ATP53556.1"/>
    </source>
</evidence>
<sequence length="104" mass="11640">MLKQSCSHEEHIKCSSARAELRVEQNLSPVAEGDCVFVLLFARVPLGQGGASSLIIALLEELLLLRLFLWFWVYLSLLIVLAARCACDLERFFCSRLGSLLRGD</sequence>
<dbReference type="EMBL" id="CP024160">
    <property type="protein sequence ID" value="ATP53556.1"/>
    <property type="molecule type" value="Genomic_DNA"/>
</dbReference>
<evidence type="ECO:0000313" key="3">
    <source>
        <dbReference type="Proteomes" id="UP000225608"/>
    </source>
</evidence>
<reference evidence="2 3" key="1">
    <citation type="submission" date="2017-10" db="EMBL/GenBank/DDBJ databases">
        <title>Complete genome sequence of Collinsella aerofaciens isolated from the gut of a healthy adult Indian.</title>
        <authorList>
            <person name="Bag S."/>
            <person name="Ghosh T.S."/>
            <person name="Das B."/>
        </authorList>
    </citation>
    <scope>NUCLEOTIDE SEQUENCE [LARGE SCALE GENOMIC DNA]</scope>
    <source>
        <strain evidence="3">indica</strain>
    </source>
</reference>
<keyword evidence="1" id="KW-0472">Membrane</keyword>
<accession>A0A2D1TW60</accession>
<dbReference type="Proteomes" id="UP000225608">
    <property type="component" value="Chromosome"/>
</dbReference>
<keyword evidence="1" id="KW-0812">Transmembrane</keyword>
<organism evidence="2 3">
    <name type="scientific">Collinsella aerofaciens</name>
    <dbReference type="NCBI Taxonomy" id="74426"/>
    <lineage>
        <taxon>Bacteria</taxon>
        <taxon>Bacillati</taxon>
        <taxon>Actinomycetota</taxon>
        <taxon>Coriobacteriia</taxon>
        <taxon>Coriobacteriales</taxon>
        <taxon>Coriobacteriaceae</taxon>
        <taxon>Collinsella</taxon>
    </lineage>
</organism>
<evidence type="ECO:0000256" key="1">
    <source>
        <dbReference type="SAM" id="Phobius"/>
    </source>
</evidence>
<name>A0A2D1TW60_9ACTN</name>